<feature type="transmembrane region" description="Helical" evidence="1">
    <location>
        <begin position="12"/>
        <end position="34"/>
    </location>
</feature>
<proteinExistence type="predicted"/>
<reference evidence="3 5" key="2">
    <citation type="submission" date="2019-07" db="EMBL/GenBank/DDBJ databases">
        <title>Whole genome shotgun sequence of Acetobacter cibinongensis NBRC 16605.</title>
        <authorList>
            <person name="Hosoyama A."/>
            <person name="Uohara A."/>
            <person name="Ohji S."/>
            <person name="Ichikawa N."/>
        </authorList>
    </citation>
    <scope>NUCLEOTIDE SEQUENCE [LARGE SCALE GENOMIC DNA]</scope>
    <source>
        <strain evidence="3 5">NBRC 16605</strain>
    </source>
</reference>
<reference evidence="2 4" key="1">
    <citation type="submission" date="2012-11" db="EMBL/GenBank/DDBJ databases">
        <title>Whole genome sequence of Acetobacter cibinongensis 4H-1.</title>
        <authorList>
            <person name="Azuma Y."/>
            <person name="Higashiura N."/>
            <person name="Hirakawa H."/>
            <person name="Matsushita K."/>
        </authorList>
    </citation>
    <scope>NUCLEOTIDE SEQUENCE [LARGE SCALE GENOMIC DNA]</scope>
    <source>
        <strain evidence="2 4">4H-1</strain>
    </source>
</reference>
<dbReference type="Proteomes" id="UP000032671">
    <property type="component" value="Unassembled WGS sequence"/>
</dbReference>
<sequence>MKNNSVTPALVFLIADIAVGVAFILLPPLVISFLLLLKDIFGVLVLPFTFLFGLAGWSSDMSSLDSVMGGLTPNVTHHPFQAISAAGLLAVSGLCSVLACAAPYGARVERGLAPVFTALAMVLGGLELSFILLPGLIIQLYALRRPEMDFLSRKK</sequence>
<evidence type="ECO:0000313" key="3">
    <source>
        <dbReference type="EMBL" id="GEL58219.1"/>
    </source>
</evidence>
<protein>
    <submittedName>
        <fullName evidence="2">Uncharacterized protein</fullName>
    </submittedName>
</protein>
<dbReference type="EMBL" id="BAMV01000011">
    <property type="protein sequence ID" value="GAN60515.1"/>
    <property type="molecule type" value="Genomic_DNA"/>
</dbReference>
<gene>
    <name evidence="2" type="ORF">Abci_011_245</name>
    <name evidence="3" type="ORF">ACI01nite_08210</name>
</gene>
<evidence type="ECO:0000313" key="4">
    <source>
        <dbReference type="Proteomes" id="UP000032671"/>
    </source>
</evidence>
<feature type="transmembrane region" description="Helical" evidence="1">
    <location>
        <begin position="80"/>
        <end position="104"/>
    </location>
</feature>
<dbReference type="AlphaFoldDB" id="A0A0D6N471"/>
<evidence type="ECO:0000313" key="2">
    <source>
        <dbReference type="EMBL" id="GAN60515.1"/>
    </source>
</evidence>
<feature type="transmembrane region" description="Helical" evidence="1">
    <location>
        <begin position="116"/>
        <end position="143"/>
    </location>
</feature>
<keyword evidence="1" id="KW-0472">Membrane</keyword>
<dbReference type="EMBL" id="BJVU01000002">
    <property type="protein sequence ID" value="GEL58219.1"/>
    <property type="molecule type" value="Genomic_DNA"/>
</dbReference>
<keyword evidence="1" id="KW-1133">Transmembrane helix</keyword>
<feature type="transmembrane region" description="Helical" evidence="1">
    <location>
        <begin position="40"/>
        <end position="59"/>
    </location>
</feature>
<evidence type="ECO:0000256" key="1">
    <source>
        <dbReference type="SAM" id="Phobius"/>
    </source>
</evidence>
<organism evidence="2 4">
    <name type="scientific">Acetobacter cibinongensis</name>
    <dbReference type="NCBI Taxonomy" id="146475"/>
    <lineage>
        <taxon>Bacteria</taxon>
        <taxon>Pseudomonadati</taxon>
        <taxon>Pseudomonadota</taxon>
        <taxon>Alphaproteobacteria</taxon>
        <taxon>Acetobacterales</taxon>
        <taxon>Acetobacteraceae</taxon>
        <taxon>Acetobacter</taxon>
    </lineage>
</organism>
<comment type="caution">
    <text evidence="2">The sequence shown here is derived from an EMBL/GenBank/DDBJ whole genome shotgun (WGS) entry which is preliminary data.</text>
</comment>
<dbReference type="STRING" id="1231339.Abci_011_245"/>
<evidence type="ECO:0000313" key="5">
    <source>
        <dbReference type="Proteomes" id="UP000321891"/>
    </source>
</evidence>
<name>A0A0D6N471_9PROT</name>
<accession>A0A6N3SP41</accession>
<keyword evidence="1" id="KW-0812">Transmembrane</keyword>
<dbReference type="Proteomes" id="UP000321891">
    <property type="component" value="Unassembled WGS sequence"/>
</dbReference>
<keyword evidence="5" id="KW-1185">Reference proteome</keyword>
<accession>A0A0D6N471</accession>
<dbReference type="RefSeq" id="WP_048838525.1">
    <property type="nucleotide sequence ID" value="NZ_BAMV01000011.1"/>
</dbReference>